<accession>A0A2V3ZJ19</accession>
<dbReference type="Proteomes" id="UP000253987">
    <property type="component" value="Unassembled WGS sequence"/>
</dbReference>
<reference evidence="1 2" key="2">
    <citation type="submission" date="2018-06" db="EMBL/GenBank/DDBJ databases">
        <title>Marinobactersediminissp. nov, a moderately halophilic bacterium isolated from marine solar saltern.</title>
        <authorList>
            <person name="Zhang Y."/>
        </authorList>
    </citation>
    <scope>NUCLEOTIDE SEQUENCE [LARGE SCALE GENOMIC DNA]</scope>
    <source>
        <strain evidence="1 2">F01</strain>
    </source>
</reference>
<name>A0A2V3ZJ19_9GAMM</name>
<comment type="caution">
    <text evidence="1">The sequence shown here is derived from an EMBL/GenBank/DDBJ whole genome shotgun (WGS) entry which is preliminary data.</text>
</comment>
<reference evidence="2" key="1">
    <citation type="submission" date="2018-05" db="EMBL/GenBank/DDBJ databases">
        <authorList>
            <person name="Lu D."/>
        </authorList>
    </citation>
    <scope>NUCLEOTIDE SEQUENCE [LARGE SCALE GENOMIC DNA]</scope>
    <source>
        <strain evidence="2">F01</strain>
    </source>
</reference>
<dbReference type="OrthoDB" id="9759996at2"/>
<dbReference type="EMBL" id="QFWX01000005">
    <property type="protein sequence ID" value="PXX90367.1"/>
    <property type="molecule type" value="Genomic_DNA"/>
</dbReference>
<gene>
    <name evidence="1" type="ORF">DIT71_12815</name>
</gene>
<dbReference type="Pfam" id="PF11739">
    <property type="entry name" value="YdbH-like"/>
    <property type="match status" value="2"/>
</dbReference>
<dbReference type="AlphaFoldDB" id="A0A2V3ZJ19"/>
<protein>
    <submittedName>
        <fullName evidence="1">Uncharacterized protein</fullName>
    </submittedName>
</protein>
<dbReference type="InterPro" id="IPR021730">
    <property type="entry name" value="YdbH"/>
</dbReference>
<evidence type="ECO:0000313" key="1">
    <source>
        <dbReference type="EMBL" id="PXX90367.1"/>
    </source>
</evidence>
<proteinExistence type="predicted"/>
<sequence>MAGSVASLMTLRRLIFWLLFLLMLLLIAGSWYARIAWQEWQQENGVNDPEWQGLDVSLAGVRLQDFSVSQRRGGETYRAEGEELSLGWSWHWHGPVLDVLRVGRLTVDIPAWPEPEKPGGPSESVPADLPLWLPDTVVIDRLVVTLPDDVRAEGDLALSQLSVPGERKLVTDAMRLEAPMTGIHLAGWQFHSGQANLLFAGKASERSATLEFSDETRLEFTGVDAPDNTAQLDKLGITLTGTRVTASYDLRPMVLQSLAFEGPVVATTAAIRHPQLLPQPWRLDGRLQGSLQALSLDGRLSSDAGAGADIAVSVPFDGVAEVAAEMTATGAKAGAALAGTFAAWPQELEVGEGSISTDLELRLPSAGPQLRGDIRFDGVGGLYGRTAWTGLDGKVTVDLSGERVAMRTSGLVLATVNPGIALSDIRISGGYRSTMDHPVAGTLTLEQASAQLLGGQVQITPAQWQLSELPLRVPVELNGIELSELMQVYPAEGLAGSGVLAGTLPVWVSAAGVSVEAGQIAALAPGGTLKLPADRLRGMARDNEAMALVVRAMQNFNYKVLNSTVDYDRDGKLVLGLRLEGSSPEVRDGHPIVLNINLEEDIPALLTSLQLSGRVNEAVTEKVRKLMQQRDAQSQSTGSEN</sequence>
<organism evidence="1 2">
    <name type="scientific">Marinobacter vulgaris</name>
    <dbReference type="NCBI Taxonomy" id="1928331"/>
    <lineage>
        <taxon>Bacteria</taxon>
        <taxon>Pseudomonadati</taxon>
        <taxon>Pseudomonadota</taxon>
        <taxon>Gammaproteobacteria</taxon>
        <taxon>Pseudomonadales</taxon>
        <taxon>Marinobacteraceae</taxon>
        <taxon>Marinobacter</taxon>
    </lineage>
</organism>
<evidence type="ECO:0000313" key="2">
    <source>
        <dbReference type="Proteomes" id="UP000253987"/>
    </source>
</evidence>
<keyword evidence="2" id="KW-1185">Reference proteome</keyword>